<feature type="transmembrane region" description="Helical" evidence="2">
    <location>
        <begin position="33"/>
        <end position="51"/>
    </location>
</feature>
<feature type="region of interest" description="Disordered" evidence="1">
    <location>
        <begin position="1"/>
        <end position="23"/>
    </location>
</feature>
<keyword evidence="4" id="KW-1185">Reference proteome</keyword>
<evidence type="ECO:0000256" key="1">
    <source>
        <dbReference type="SAM" id="MobiDB-lite"/>
    </source>
</evidence>
<feature type="transmembrane region" description="Helical" evidence="2">
    <location>
        <begin position="57"/>
        <end position="74"/>
    </location>
</feature>
<protein>
    <submittedName>
        <fullName evidence="3">Uncharacterized protein</fullName>
    </submittedName>
</protein>
<gene>
    <name evidence="3" type="ORF">OJ962_03340</name>
</gene>
<dbReference type="Proteomes" id="UP001147700">
    <property type="component" value="Unassembled WGS sequence"/>
</dbReference>
<evidence type="ECO:0000313" key="4">
    <source>
        <dbReference type="Proteomes" id="UP001147700"/>
    </source>
</evidence>
<keyword evidence="2" id="KW-0812">Transmembrane</keyword>
<sequence length="90" mass="9678">MFVGLVKDPGAGWGLPDEPAEEPRRRKPALSLIPWRPLVWIAAFVLAFAVSRTVGGPAGYALMLVALAAGSLLLDRQLGPVPRGLREYQS</sequence>
<comment type="caution">
    <text evidence="3">The sequence shown here is derived from an EMBL/GenBank/DDBJ whole genome shotgun (WGS) entry which is preliminary data.</text>
</comment>
<dbReference type="EMBL" id="JAPCID010000005">
    <property type="protein sequence ID" value="MDA0136517.1"/>
    <property type="molecule type" value="Genomic_DNA"/>
</dbReference>
<dbReference type="RefSeq" id="WP_202952121.1">
    <property type="nucleotide sequence ID" value="NZ_JAPCID010000005.1"/>
</dbReference>
<evidence type="ECO:0000313" key="3">
    <source>
        <dbReference type="EMBL" id="MDA0136517.1"/>
    </source>
</evidence>
<accession>A0ABT4RDB5</accession>
<name>A0ABT4RDB5_9ACTN</name>
<proteinExistence type="predicted"/>
<evidence type="ECO:0000256" key="2">
    <source>
        <dbReference type="SAM" id="Phobius"/>
    </source>
</evidence>
<reference evidence="3" key="1">
    <citation type="submission" date="2022-10" db="EMBL/GenBank/DDBJ databases">
        <title>The WGS of Solirubrobacter sp. CPCC 204708.</title>
        <authorList>
            <person name="Jiang Z."/>
        </authorList>
    </citation>
    <scope>NUCLEOTIDE SEQUENCE</scope>
    <source>
        <strain evidence="3">CPCC 204708</strain>
    </source>
</reference>
<keyword evidence="2" id="KW-0472">Membrane</keyword>
<keyword evidence="2" id="KW-1133">Transmembrane helix</keyword>
<organism evidence="3 4">
    <name type="scientific">Solirubrobacter deserti</name>
    <dbReference type="NCBI Taxonomy" id="2282478"/>
    <lineage>
        <taxon>Bacteria</taxon>
        <taxon>Bacillati</taxon>
        <taxon>Actinomycetota</taxon>
        <taxon>Thermoleophilia</taxon>
        <taxon>Solirubrobacterales</taxon>
        <taxon>Solirubrobacteraceae</taxon>
        <taxon>Solirubrobacter</taxon>
    </lineage>
</organism>